<dbReference type="InterPro" id="IPR007048">
    <property type="entry name" value="IraD/Gp25-like"/>
</dbReference>
<name>A0A7L5DRS5_9BACT</name>
<dbReference type="SUPFAM" id="SSF160719">
    <property type="entry name" value="gpW/gp25-like"/>
    <property type="match status" value="1"/>
</dbReference>
<evidence type="ECO:0000313" key="2">
    <source>
        <dbReference type="EMBL" id="QJD80312.1"/>
    </source>
</evidence>
<dbReference type="AlphaFoldDB" id="A0A7L5DRS5"/>
<reference evidence="2 3" key="1">
    <citation type="submission" date="2020-04" db="EMBL/GenBank/DDBJ databases">
        <title>Genome sequencing of novel species.</title>
        <authorList>
            <person name="Heo J."/>
            <person name="Kim S.-J."/>
            <person name="Kim J.-S."/>
            <person name="Hong S.-B."/>
            <person name="Kwon S.-W."/>
        </authorList>
    </citation>
    <scope>NUCLEOTIDE SEQUENCE [LARGE SCALE GENOMIC DNA]</scope>
    <source>
        <strain evidence="2 3">CJU-R4</strain>
    </source>
</reference>
<feature type="domain" description="IraD/Gp25-like" evidence="1">
    <location>
        <begin position="29"/>
        <end position="127"/>
    </location>
</feature>
<dbReference type="RefSeq" id="WP_169552271.1">
    <property type="nucleotide sequence ID" value="NZ_CP051677.1"/>
</dbReference>
<evidence type="ECO:0000313" key="3">
    <source>
        <dbReference type="Proteomes" id="UP000501128"/>
    </source>
</evidence>
<dbReference type="KEGG" id="srho:HH216_19195"/>
<dbReference type="Gene3D" id="3.10.450.40">
    <property type="match status" value="1"/>
</dbReference>
<dbReference type="Pfam" id="PF04965">
    <property type="entry name" value="GPW_gp25"/>
    <property type="match status" value="1"/>
</dbReference>
<organism evidence="2 3">
    <name type="scientific">Spirosoma rhododendri</name>
    <dbReference type="NCBI Taxonomy" id="2728024"/>
    <lineage>
        <taxon>Bacteria</taxon>
        <taxon>Pseudomonadati</taxon>
        <taxon>Bacteroidota</taxon>
        <taxon>Cytophagia</taxon>
        <taxon>Cytophagales</taxon>
        <taxon>Cytophagaceae</taxon>
        <taxon>Spirosoma</taxon>
    </lineage>
</organism>
<gene>
    <name evidence="2" type="ORF">HH216_19195</name>
</gene>
<proteinExistence type="predicted"/>
<dbReference type="Proteomes" id="UP000501128">
    <property type="component" value="Chromosome"/>
</dbReference>
<evidence type="ECO:0000259" key="1">
    <source>
        <dbReference type="Pfam" id="PF04965"/>
    </source>
</evidence>
<sequence length="144" mass="16612">MNQTFYQLPIRFGPLMAGRELPTCGAGTSIAQTLYLLLYTQYGELRADRSFGCQIWDLTYDRTVSTNDWMTGLCESLEAAIRRHETRLRTPKVSVQFLPVEHRIEPLPADFQRTVMVTINAVLEATQEPYRFSTRLYLGQLSMR</sequence>
<dbReference type="EMBL" id="CP051677">
    <property type="protein sequence ID" value="QJD80312.1"/>
    <property type="molecule type" value="Genomic_DNA"/>
</dbReference>
<keyword evidence="3" id="KW-1185">Reference proteome</keyword>
<protein>
    <submittedName>
        <fullName evidence="2">GPW/gp25 family protein</fullName>
    </submittedName>
</protein>
<accession>A0A7L5DRS5</accession>